<organism evidence="4 5">
    <name type="scientific">Deinococcus roseus</name>
    <dbReference type="NCBI Taxonomy" id="392414"/>
    <lineage>
        <taxon>Bacteria</taxon>
        <taxon>Thermotogati</taxon>
        <taxon>Deinococcota</taxon>
        <taxon>Deinococci</taxon>
        <taxon>Deinococcales</taxon>
        <taxon>Deinococcaceae</taxon>
        <taxon>Deinococcus</taxon>
    </lineage>
</organism>
<dbReference type="PRINTS" id="PR00420">
    <property type="entry name" value="RNGMNOXGNASE"/>
</dbReference>
<dbReference type="Proteomes" id="UP000632222">
    <property type="component" value="Unassembled WGS sequence"/>
</dbReference>
<gene>
    <name evidence="4" type="ORF">GCM10008938_50730</name>
</gene>
<evidence type="ECO:0000256" key="1">
    <source>
        <dbReference type="ARBA" id="ARBA00023002"/>
    </source>
</evidence>
<keyword evidence="5" id="KW-1185">Reference proteome</keyword>
<evidence type="ECO:0000256" key="2">
    <source>
        <dbReference type="ARBA" id="ARBA00023033"/>
    </source>
</evidence>
<keyword evidence="1" id="KW-0560">Oxidoreductase</keyword>
<proteinExistence type="predicted"/>
<feature type="domain" description="FAD-binding" evidence="3">
    <location>
        <begin position="6"/>
        <end position="316"/>
    </location>
</feature>
<dbReference type="RefSeq" id="WP_189009062.1">
    <property type="nucleotide sequence ID" value="NZ_BMOD01000043.1"/>
</dbReference>
<dbReference type="PANTHER" id="PTHR13789">
    <property type="entry name" value="MONOOXYGENASE"/>
    <property type="match status" value="1"/>
</dbReference>
<evidence type="ECO:0000313" key="5">
    <source>
        <dbReference type="Proteomes" id="UP000632222"/>
    </source>
</evidence>
<comment type="caution">
    <text evidence="4">The sequence shown here is derived from an EMBL/GenBank/DDBJ whole genome shotgun (WGS) entry which is preliminary data.</text>
</comment>
<dbReference type="EMBL" id="BMOD01000043">
    <property type="protein sequence ID" value="GGJ58466.1"/>
    <property type="molecule type" value="Genomic_DNA"/>
</dbReference>
<dbReference type="SUPFAM" id="SSF51905">
    <property type="entry name" value="FAD/NAD(P)-binding domain"/>
    <property type="match status" value="1"/>
</dbReference>
<reference evidence="5" key="1">
    <citation type="journal article" date="2019" name="Int. J. Syst. Evol. Microbiol.">
        <title>The Global Catalogue of Microorganisms (GCM) 10K type strain sequencing project: providing services to taxonomists for standard genome sequencing and annotation.</title>
        <authorList>
            <consortium name="The Broad Institute Genomics Platform"/>
            <consortium name="The Broad Institute Genome Sequencing Center for Infectious Disease"/>
            <person name="Wu L."/>
            <person name="Ma J."/>
        </authorList>
    </citation>
    <scope>NUCLEOTIDE SEQUENCE [LARGE SCALE GENOMIC DNA]</scope>
    <source>
        <strain evidence="5">JCM 14370</strain>
    </source>
</reference>
<accession>A0ABQ2DJJ4</accession>
<dbReference type="InterPro" id="IPR050493">
    <property type="entry name" value="FAD-dep_Monooxygenase_BioMet"/>
</dbReference>
<evidence type="ECO:0000313" key="4">
    <source>
        <dbReference type="EMBL" id="GGJ58466.1"/>
    </source>
</evidence>
<protein>
    <submittedName>
        <fullName evidence="4">FAD-dependent oxidoreductase</fullName>
    </submittedName>
</protein>
<dbReference type="InterPro" id="IPR002938">
    <property type="entry name" value="FAD-bd"/>
</dbReference>
<dbReference type="Gene3D" id="3.50.50.60">
    <property type="entry name" value="FAD/NAD(P)-binding domain"/>
    <property type="match status" value="1"/>
</dbReference>
<dbReference type="PANTHER" id="PTHR13789:SF309">
    <property type="entry name" value="PUTATIVE (AFU_ORTHOLOGUE AFUA_6G14510)-RELATED"/>
    <property type="match status" value="1"/>
</dbReference>
<name>A0ABQ2DJJ4_9DEIO</name>
<evidence type="ECO:0000259" key="3">
    <source>
        <dbReference type="Pfam" id="PF01494"/>
    </source>
</evidence>
<keyword evidence="2" id="KW-0503">Monooxygenase</keyword>
<dbReference type="NCBIfam" id="NF005313">
    <property type="entry name" value="PRK06847.1"/>
    <property type="match status" value="1"/>
</dbReference>
<dbReference type="Pfam" id="PF01494">
    <property type="entry name" value="FAD_binding_3"/>
    <property type="match status" value="1"/>
</dbReference>
<sequence>MARINKVLIVGGGIAGLTLAIGLTQQGIEVDLVEIKTEWTVYGVGIIQQANVLRAMEHLGLLDTYVATGFPFDEVGMYGPDGGLRVKLPSPRLAGNRYPANMGISRRALHDMLTHTAQEKGTRVRLGITVHSFEEGPDHIEVTFTDGTQGQYDLVVGADGLYSKVRTLLFGDIKPTFSGMSVWRHNFQRPAHVDHLMAYPSTPHTNAAGIVPLGKDLMYLFVTSREDGNPWMPQEKLHQLMQERMQGLGGLVGELAREITDPQQVVYKPIEVVFQDGPWHKGRVLLIGDAVHATSPHVGQGAGMAIEDSAVLSEMLPGSHHLEDTLQDFTRRRFERCRTIHQMSMQVNTWELTHPPDANTPGIIQQMMQYTAQPI</sequence>
<dbReference type="InterPro" id="IPR036188">
    <property type="entry name" value="FAD/NAD-bd_sf"/>
</dbReference>